<dbReference type="Pfam" id="PF13649">
    <property type="entry name" value="Methyltransf_25"/>
    <property type="match status" value="1"/>
</dbReference>
<gene>
    <name evidence="3" type="ORF">HLB44_01125</name>
</gene>
<dbReference type="InterPro" id="IPR029063">
    <property type="entry name" value="SAM-dependent_MTases_sf"/>
</dbReference>
<feature type="domain" description="Methyltransferase" evidence="2">
    <location>
        <begin position="41"/>
        <end position="136"/>
    </location>
</feature>
<dbReference type="GO" id="GO:0032259">
    <property type="term" value="P:methylation"/>
    <property type="evidence" value="ECO:0007669"/>
    <property type="project" value="UniProtKB-KW"/>
</dbReference>
<dbReference type="InterPro" id="IPR041698">
    <property type="entry name" value="Methyltransf_25"/>
</dbReference>
<dbReference type="Gene3D" id="6.10.140.1580">
    <property type="match status" value="2"/>
</dbReference>
<dbReference type="RefSeq" id="WP_173119746.1">
    <property type="nucleotide sequence ID" value="NZ_JABRWJ010000001.1"/>
</dbReference>
<evidence type="ECO:0000256" key="1">
    <source>
        <dbReference type="ARBA" id="ARBA00022679"/>
    </source>
</evidence>
<protein>
    <submittedName>
        <fullName evidence="3">Methyltransferase domain-containing protein</fullName>
    </submittedName>
</protein>
<keyword evidence="1" id="KW-0808">Transferase</keyword>
<dbReference type="CDD" id="cd02440">
    <property type="entry name" value="AdoMet_MTases"/>
    <property type="match status" value="1"/>
</dbReference>
<evidence type="ECO:0000313" key="4">
    <source>
        <dbReference type="Proteomes" id="UP000737171"/>
    </source>
</evidence>
<dbReference type="PANTHER" id="PTHR43861:SF3">
    <property type="entry name" value="PUTATIVE (AFU_ORTHOLOGUE AFUA_2G14390)-RELATED"/>
    <property type="match status" value="1"/>
</dbReference>
<dbReference type="PANTHER" id="PTHR43861">
    <property type="entry name" value="TRANS-ACONITATE 2-METHYLTRANSFERASE-RELATED"/>
    <property type="match status" value="1"/>
</dbReference>
<sequence>MTTIPYVHGHDEREHTRLQDQAATLVELLHGDTAYPGGSRVLEVGCGVGAQTLTLAARSPQARFTSIDIDARSLAEARRRAEAAGLHNVQFQQADLFALPFAPASFDHLFVCFVLEHLPRPAEALAALRGLLRPGGTLTVIEGDHGPTVFHPDSAAAHEAIACQVMLQRRAGGDAHIGRALYPLLIGAGFDAVHVVPRAVYVDASRPALVDGFIRKTFTAMIEGVRAQALAAGLITPERFDEGLRALERTAEADGTFFYVFFKATAVAPARDR</sequence>
<comment type="caution">
    <text evidence="3">The sequence shown here is derived from an EMBL/GenBank/DDBJ whole genome shotgun (WGS) entry which is preliminary data.</text>
</comment>
<evidence type="ECO:0000313" key="3">
    <source>
        <dbReference type="EMBL" id="NRF65575.1"/>
    </source>
</evidence>
<organism evidence="3 4">
    <name type="scientific">Pseudaquabacterium terrae</name>
    <dbReference type="NCBI Taxonomy" id="2732868"/>
    <lineage>
        <taxon>Bacteria</taxon>
        <taxon>Pseudomonadati</taxon>
        <taxon>Pseudomonadota</taxon>
        <taxon>Betaproteobacteria</taxon>
        <taxon>Burkholderiales</taxon>
        <taxon>Sphaerotilaceae</taxon>
        <taxon>Pseudaquabacterium</taxon>
    </lineage>
</organism>
<dbReference type="EMBL" id="JABRWJ010000001">
    <property type="protein sequence ID" value="NRF65575.1"/>
    <property type="molecule type" value="Genomic_DNA"/>
</dbReference>
<dbReference type="GO" id="GO:0008168">
    <property type="term" value="F:methyltransferase activity"/>
    <property type="evidence" value="ECO:0007669"/>
    <property type="project" value="UniProtKB-KW"/>
</dbReference>
<keyword evidence="4" id="KW-1185">Reference proteome</keyword>
<dbReference type="Proteomes" id="UP000737171">
    <property type="component" value="Unassembled WGS sequence"/>
</dbReference>
<keyword evidence="3" id="KW-0489">Methyltransferase</keyword>
<proteinExistence type="predicted"/>
<accession>A0ABX2ECL0</accession>
<reference evidence="3 4" key="1">
    <citation type="submission" date="2020-05" db="EMBL/GenBank/DDBJ databases">
        <title>Aquincola sp. isolate from soil.</title>
        <authorList>
            <person name="Han J."/>
            <person name="Kim D.-U."/>
        </authorList>
    </citation>
    <scope>NUCLEOTIDE SEQUENCE [LARGE SCALE GENOMIC DNA]</scope>
    <source>
        <strain evidence="3 4">S2</strain>
    </source>
</reference>
<name>A0ABX2ECL0_9BURK</name>
<dbReference type="SUPFAM" id="SSF53335">
    <property type="entry name" value="S-adenosyl-L-methionine-dependent methyltransferases"/>
    <property type="match status" value="1"/>
</dbReference>
<evidence type="ECO:0000259" key="2">
    <source>
        <dbReference type="Pfam" id="PF13649"/>
    </source>
</evidence>
<dbReference type="Gene3D" id="3.40.50.150">
    <property type="entry name" value="Vaccinia Virus protein VP39"/>
    <property type="match status" value="1"/>
</dbReference>